<dbReference type="EMBL" id="JBHSKP010000001">
    <property type="protein sequence ID" value="MFC5150256.1"/>
    <property type="molecule type" value="Genomic_DNA"/>
</dbReference>
<gene>
    <name evidence="1" type="ORF">ACFPRH_00745</name>
</gene>
<name>A0ABW0AB59_9ACTN</name>
<comment type="caution">
    <text evidence="1">The sequence shown here is derived from an EMBL/GenBank/DDBJ whole genome shotgun (WGS) entry which is preliminary data.</text>
</comment>
<accession>A0ABW0AB59</accession>
<keyword evidence="2" id="KW-1185">Reference proteome</keyword>
<dbReference type="RefSeq" id="WP_344472521.1">
    <property type="nucleotide sequence ID" value="NZ_BAAASB010000002.1"/>
</dbReference>
<dbReference type="Proteomes" id="UP001596160">
    <property type="component" value="Unassembled WGS sequence"/>
</dbReference>
<dbReference type="Gene3D" id="1.10.10.10">
    <property type="entry name" value="Winged helix-like DNA-binding domain superfamily/Winged helix DNA-binding domain"/>
    <property type="match status" value="1"/>
</dbReference>
<evidence type="ECO:0000313" key="1">
    <source>
        <dbReference type="EMBL" id="MFC5150256.1"/>
    </source>
</evidence>
<dbReference type="InterPro" id="IPR036390">
    <property type="entry name" value="WH_DNA-bd_sf"/>
</dbReference>
<reference evidence="2" key="1">
    <citation type="journal article" date="2019" name="Int. J. Syst. Evol. Microbiol.">
        <title>The Global Catalogue of Microorganisms (GCM) 10K type strain sequencing project: providing services to taxonomists for standard genome sequencing and annotation.</title>
        <authorList>
            <consortium name="The Broad Institute Genomics Platform"/>
            <consortium name="The Broad Institute Genome Sequencing Center for Infectious Disease"/>
            <person name="Wu L."/>
            <person name="Ma J."/>
        </authorList>
    </citation>
    <scope>NUCLEOTIDE SEQUENCE [LARGE SCALE GENOMIC DNA]</scope>
    <source>
        <strain evidence="2">PCU 266</strain>
    </source>
</reference>
<protein>
    <submittedName>
        <fullName evidence="1">MarR family transcriptional regulator</fullName>
    </submittedName>
</protein>
<sequence length="150" mass="16634">MKTYTEQQLAAQPIGYWSGEAYRTIVARIRAGLAEERLTQPHWWILNQAAARPGHWERGPLADRLVTFDDQDTDFGEVFDDLVGRGWLSEPAGGRLTLTEAGAAGRARAAARTAEATRRIHEGISTEEYTAALDVLRRMIDNLGGRSDLP</sequence>
<dbReference type="SUPFAM" id="SSF46785">
    <property type="entry name" value="Winged helix' DNA-binding domain"/>
    <property type="match status" value="1"/>
</dbReference>
<proteinExistence type="predicted"/>
<dbReference type="InterPro" id="IPR036388">
    <property type="entry name" value="WH-like_DNA-bd_sf"/>
</dbReference>
<organism evidence="1 2">
    <name type="scientific">Streptomyces amakusaensis</name>
    <dbReference type="NCBI Taxonomy" id="67271"/>
    <lineage>
        <taxon>Bacteria</taxon>
        <taxon>Bacillati</taxon>
        <taxon>Actinomycetota</taxon>
        <taxon>Actinomycetes</taxon>
        <taxon>Kitasatosporales</taxon>
        <taxon>Streptomycetaceae</taxon>
        <taxon>Streptomyces</taxon>
    </lineage>
</organism>
<evidence type="ECO:0000313" key="2">
    <source>
        <dbReference type="Proteomes" id="UP001596160"/>
    </source>
</evidence>